<feature type="region of interest" description="Disordered" evidence="1">
    <location>
        <begin position="308"/>
        <end position="336"/>
    </location>
</feature>
<dbReference type="PANTHER" id="PTHR15644:SF2">
    <property type="entry name" value="OSTEOPETROSIS-ASSOCIATED TRANSMEMBRANE PROTEIN 1"/>
    <property type="match status" value="1"/>
</dbReference>
<feature type="chain" id="PRO_5044760535" description="Osteopetrosis-associated transmembrane protein 1" evidence="3">
    <location>
        <begin position="18"/>
        <end position="336"/>
    </location>
</feature>
<evidence type="ECO:0000313" key="4">
    <source>
        <dbReference type="EMBL" id="KAK7497229.1"/>
    </source>
</evidence>
<name>A0ABD0LDZ3_9CAEN</name>
<proteinExistence type="predicted"/>
<gene>
    <name evidence="4" type="ORF">BaRGS_00011523</name>
</gene>
<evidence type="ECO:0000313" key="5">
    <source>
        <dbReference type="Proteomes" id="UP001519460"/>
    </source>
</evidence>
<dbReference type="EMBL" id="JACVVK020000060">
    <property type="protein sequence ID" value="KAK7497229.1"/>
    <property type="molecule type" value="Genomic_DNA"/>
</dbReference>
<dbReference type="AlphaFoldDB" id="A0ABD0LDZ3"/>
<dbReference type="InterPro" id="IPR019172">
    <property type="entry name" value="Osteopetrosis-assoc_TM_1"/>
</dbReference>
<reference evidence="4 5" key="1">
    <citation type="journal article" date="2023" name="Sci. Data">
        <title>Genome assembly of the Korean intertidal mud-creeper Batillaria attramentaria.</title>
        <authorList>
            <person name="Patra A.K."/>
            <person name="Ho P.T."/>
            <person name="Jun S."/>
            <person name="Lee S.J."/>
            <person name="Kim Y."/>
            <person name="Won Y.J."/>
        </authorList>
    </citation>
    <scope>NUCLEOTIDE SEQUENCE [LARGE SCALE GENOMIC DNA]</scope>
    <source>
        <strain evidence="4">Wonlab-2016</strain>
    </source>
</reference>
<organism evidence="4 5">
    <name type="scientific">Batillaria attramentaria</name>
    <dbReference type="NCBI Taxonomy" id="370345"/>
    <lineage>
        <taxon>Eukaryota</taxon>
        <taxon>Metazoa</taxon>
        <taxon>Spiralia</taxon>
        <taxon>Lophotrochozoa</taxon>
        <taxon>Mollusca</taxon>
        <taxon>Gastropoda</taxon>
        <taxon>Caenogastropoda</taxon>
        <taxon>Sorbeoconcha</taxon>
        <taxon>Cerithioidea</taxon>
        <taxon>Batillariidae</taxon>
        <taxon>Batillaria</taxon>
    </lineage>
</organism>
<accession>A0ABD0LDZ3</accession>
<dbReference type="Pfam" id="PF09777">
    <property type="entry name" value="OSTMP1"/>
    <property type="match status" value="1"/>
</dbReference>
<keyword evidence="2" id="KW-0812">Transmembrane</keyword>
<protein>
    <recommendedName>
        <fullName evidence="6">Osteopetrosis-associated transmembrane protein 1</fullName>
    </recommendedName>
</protein>
<evidence type="ECO:0008006" key="6">
    <source>
        <dbReference type="Google" id="ProtNLM"/>
    </source>
</evidence>
<evidence type="ECO:0000256" key="1">
    <source>
        <dbReference type="SAM" id="MobiDB-lite"/>
    </source>
</evidence>
<evidence type="ECO:0000256" key="2">
    <source>
        <dbReference type="SAM" id="Phobius"/>
    </source>
</evidence>
<dbReference type="PANTHER" id="PTHR15644">
    <property type="entry name" value="OSTEOPETROSIS ASSOCIATED TRANSMEMBRANE PROTEIN 1"/>
    <property type="match status" value="1"/>
</dbReference>
<keyword evidence="5" id="KW-1185">Reference proteome</keyword>
<feature type="signal peptide" evidence="3">
    <location>
        <begin position="1"/>
        <end position="17"/>
    </location>
</feature>
<evidence type="ECO:0000256" key="3">
    <source>
        <dbReference type="SAM" id="SignalP"/>
    </source>
</evidence>
<keyword evidence="2" id="KW-0472">Membrane</keyword>
<dbReference type="Proteomes" id="UP001519460">
    <property type="component" value="Unassembled WGS sequence"/>
</dbReference>
<comment type="caution">
    <text evidence="4">The sequence shown here is derived from an EMBL/GenBank/DDBJ whole genome shotgun (WGS) entry which is preliminary data.</text>
</comment>
<keyword evidence="3" id="KW-0732">Signal</keyword>
<sequence>MYIGLIILAAFVSVSSADRVREFRPADALEPIERLREQRVGDDSLLNSLLSSSLNDLIGLREPFTNTTDSCKAILVHYADQASNFTKCLLSHARPFRLCEKCIEHYTRATNLYNDLLSDSKCSSVLLLADRMQVMSSTYKSFVSLWEGADCGKCFDNVEENATTGVVTFSFTAETMEFQLKHKNMSACVNDTSGWDLLDQDNATQCTECRDIYRQLNRQFENMRSKSHGHVCMDLVDMMNYTRLMWSTKFGCRRPAADTKLVIMMTVLVCFFTAVLYLGSRFNAKIRMPQIFKGKRMVGVTHYGATGQSRAGLTDSSSRAATPLSETFSSSNNIST</sequence>
<keyword evidence="2" id="KW-1133">Transmembrane helix</keyword>
<feature type="transmembrane region" description="Helical" evidence="2">
    <location>
        <begin position="261"/>
        <end position="279"/>
    </location>
</feature>